<keyword evidence="2" id="KW-0813">Transport</keyword>
<feature type="transmembrane region" description="Helical" evidence="7">
    <location>
        <begin position="183"/>
        <end position="206"/>
    </location>
</feature>
<dbReference type="InterPro" id="IPR050171">
    <property type="entry name" value="MFS_Transporters"/>
</dbReference>
<dbReference type="AlphaFoldDB" id="A0AAU7X9P5"/>
<accession>A0AAU7X9P5</accession>
<evidence type="ECO:0000256" key="1">
    <source>
        <dbReference type="ARBA" id="ARBA00004651"/>
    </source>
</evidence>
<name>A0AAU7X9P5_9HYPH</name>
<evidence type="ECO:0000256" key="7">
    <source>
        <dbReference type="SAM" id="Phobius"/>
    </source>
</evidence>
<dbReference type="InterPro" id="IPR011701">
    <property type="entry name" value="MFS"/>
</dbReference>
<dbReference type="GO" id="GO:0022857">
    <property type="term" value="F:transmembrane transporter activity"/>
    <property type="evidence" value="ECO:0007669"/>
    <property type="project" value="InterPro"/>
</dbReference>
<feature type="transmembrane region" description="Helical" evidence="7">
    <location>
        <begin position="227"/>
        <end position="244"/>
    </location>
</feature>
<dbReference type="Gene3D" id="1.20.1250.20">
    <property type="entry name" value="MFS general substrate transporter like domains"/>
    <property type="match status" value="1"/>
</dbReference>
<keyword evidence="4 7" id="KW-0812">Transmembrane</keyword>
<feature type="transmembrane region" description="Helical" evidence="7">
    <location>
        <begin position="154"/>
        <end position="177"/>
    </location>
</feature>
<comment type="subcellular location">
    <subcellularLocation>
        <location evidence="1">Cell membrane</location>
        <topology evidence="1">Multi-pass membrane protein</topology>
    </subcellularLocation>
</comment>
<dbReference type="KEGG" id="mflg:ABS361_00235"/>
<keyword evidence="3" id="KW-1003">Cell membrane</keyword>
<feature type="transmembrane region" description="Helical" evidence="7">
    <location>
        <begin position="250"/>
        <end position="267"/>
    </location>
</feature>
<dbReference type="Pfam" id="PF07690">
    <property type="entry name" value="MFS_1"/>
    <property type="match status" value="1"/>
</dbReference>
<proteinExistence type="predicted"/>
<evidence type="ECO:0000256" key="4">
    <source>
        <dbReference type="ARBA" id="ARBA00022692"/>
    </source>
</evidence>
<evidence type="ECO:0000256" key="3">
    <source>
        <dbReference type="ARBA" id="ARBA00022475"/>
    </source>
</evidence>
<keyword evidence="5 7" id="KW-1133">Transmembrane helix</keyword>
<evidence type="ECO:0000256" key="2">
    <source>
        <dbReference type="ARBA" id="ARBA00022448"/>
    </source>
</evidence>
<keyword evidence="6 7" id="KW-0472">Membrane</keyword>
<dbReference type="GO" id="GO:0005886">
    <property type="term" value="C:plasma membrane"/>
    <property type="evidence" value="ECO:0007669"/>
    <property type="project" value="UniProtKB-SubCell"/>
</dbReference>
<reference evidence="8" key="1">
    <citation type="submission" date="2024-06" db="EMBL/GenBank/DDBJ databases">
        <title>Methylostella associata gen. nov., sp. nov., a novel Ancalomicrobiaceae-affiliated facultatively methylotrophic bacteria that feed on methanotrophs of the genus Methylococcus.</title>
        <authorList>
            <person name="Saltykova V."/>
            <person name="Danilova O.V."/>
            <person name="Oshkin I.Y."/>
            <person name="Belova S.E."/>
            <person name="Pimenov N.V."/>
            <person name="Dedysh S.N."/>
        </authorList>
    </citation>
    <scope>NUCLEOTIDE SEQUENCE</scope>
    <source>
        <strain evidence="8">S20</strain>
    </source>
</reference>
<organism evidence="8">
    <name type="scientific">Methyloraptor flagellatus</name>
    <dbReference type="NCBI Taxonomy" id="3162530"/>
    <lineage>
        <taxon>Bacteria</taxon>
        <taxon>Pseudomonadati</taxon>
        <taxon>Pseudomonadota</taxon>
        <taxon>Alphaproteobacteria</taxon>
        <taxon>Hyphomicrobiales</taxon>
        <taxon>Ancalomicrobiaceae</taxon>
        <taxon>Methyloraptor</taxon>
    </lineage>
</organism>
<feature type="transmembrane region" description="Helical" evidence="7">
    <location>
        <begin position="130"/>
        <end position="147"/>
    </location>
</feature>
<evidence type="ECO:0000256" key="5">
    <source>
        <dbReference type="ARBA" id="ARBA00022989"/>
    </source>
</evidence>
<feature type="transmembrane region" description="Helical" evidence="7">
    <location>
        <begin position="29"/>
        <end position="50"/>
    </location>
</feature>
<dbReference type="InterPro" id="IPR036259">
    <property type="entry name" value="MFS_trans_sf"/>
</dbReference>
<evidence type="ECO:0000256" key="6">
    <source>
        <dbReference type="ARBA" id="ARBA00023136"/>
    </source>
</evidence>
<evidence type="ECO:0000313" key="8">
    <source>
        <dbReference type="EMBL" id="XBY44776.1"/>
    </source>
</evidence>
<gene>
    <name evidence="8" type="ORF">ABS361_00235</name>
</gene>
<dbReference type="RefSeq" id="WP_407049868.1">
    <property type="nucleotide sequence ID" value="NZ_CP158568.1"/>
</dbReference>
<feature type="transmembrane region" description="Helical" evidence="7">
    <location>
        <begin position="88"/>
        <end position="110"/>
    </location>
</feature>
<sequence>MFATVAMTGLVLLAGPAGRARAMTLFQAALLLAFSIGPMIGGVLIGAFGVRAPFLSQALCAALALTLVPQLPAHAGAPIRRGGQGGRVLTPGLVGGMAMAFAAFSVRITVPWVVAPAFAIGVLHLSAERLGLIVGVGTLVNLAILPINTRLIGAYGATAALGVSVVTTAAGIVLGLVPSEPALWGSIALIMAGTGALLPSAGVLVLEGSAPEQTGRTMGLFRTCGDIGMAAGPVLVAAIASRLGTEPANAYLVSLGLLGVCAAVLLASRLGPFRPAAVGG</sequence>
<protein>
    <submittedName>
        <fullName evidence="8">MFS transporter</fullName>
    </submittedName>
</protein>
<dbReference type="SUPFAM" id="SSF103473">
    <property type="entry name" value="MFS general substrate transporter"/>
    <property type="match status" value="1"/>
</dbReference>
<dbReference type="PANTHER" id="PTHR23517">
    <property type="entry name" value="RESISTANCE PROTEIN MDTM, PUTATIVE-RELATED-RELATED"/>
    <property type="match status" value="1"/>
</dbReference>
<dbReference type="EMBL" id="CP158568">
    <property type="protein sequence ID" value="XBY44776.1"/>
    <property type="molecule type" value="Genomic_DNA"/>
</dbReference>